<evidence type="ECO:0000313" key="6">
    <source>
        <dbReference type="Proteomes" id="UP000825729"/>
    </source>
</evidence>
<feature type="compositionally biased region" description="Basic residues" evidence="3">
    <location>
        <begin position="1011"/>
        <end position="1024"/>
    </location>
</feature>
<evidence type="ECO:0000313" key="5">
    <source>
        <dbReference type="EMBL" id="KAG9457652.1"/>
    </source>
</evidence>
<dbReference type="GO" id="GO:0016787">
    <property type="term" value="F:hydrolase activity"/>
    <property type="evidence" value="ECO:0007669"/>
    <property type="project" value="UniProtKB-KW"/>
</dbReference>
<dbReference type="GO" id="GO:0015074">
    <property type="term" value="P:DNA integration"/>
    <property type="evidence" value="ECO:0007669"/>
    <property type="project" value="InterPro"/>
</dbReference>
<keyword evidence="2" id="KW-0378">Hydrolase</keyword>
<dbReference type="PANTHER" id="PTHR42648:SF21">
    <property type="entry name" value="CYSTEINE-RICH RLK (RECEPTOR-LIKE PROTEIN KINASE) 8"/>
    <property type="match status" value="1"/>
</dbReference>
<evidence type="ECO:0000256" key="1">
    <source>
        <dbReference type="ARBA" id="ARBA00022723"/>
    </source>
</evidence>
<dbReference type="InterPro" id="IPR057670">
    <property type="entry name" value="SH3_retrovirus"/>
</dbReference>
<evidence type="ECO:0000256" key="3">
    <source>
        <dbReference type="SAM" id="MobiDB-lite"/>
    </source>
</evidence>
<keyword evidence="1" id="KW-0479">Metal-binding</keyword>
<accession>A0AAV7FD34</accession>
<evidence type="ECO:0000259" key="4">
    <source>
        <dbReference type="PROSITE" id="PS50994"/>
    </source>
</evidence>
<dbReference type="InterPro" id="IPR001584">
    <property type="entry name" value="Integrase_cat-core"/>
</dbReference>
<dbReference type="PROSITE" id="PS50994">
    <property type="entry name" value="INTEGRASE"/>
    <property type="match status" value="1"/>
</dbReference>
<dbReference type="SUPFAM" id="SSF53098">
    <property type="entry name" value="Ribonuclease H-like"/>
    <property type="match status" value="1"/>
</dbReference>
<keyword evidence="6" id="KW-1185">Reference proteome</keyword>
<feature type="domain" description="Integrase catalytic" evidence="4">
    <location>
        <begin position="70"/>
        <end position="254"/>
    </location>
</feature>
<dbReference type="InterPro" id="IPR043502">
    <property type="entry name" value="DNA/RNA_pol_sf"/>
</dbReference>
<dbReference type="SUPFAM" id="SSF56672">
    <property type="entry name" value="DNA/RNA polymerases"/>
    <property type="match status" value="1"/>
</dbReference>
<dbReference type="InterPro" id="IPR039537">
    <property type="entry name" value="Retrotran_Ty1/copia-like"/>
</dbReference>
<dbReference type="PANTHER" id="PTHR42648">
    <property type="entry name" value="TRANSPOSASE, PUTATIVE-RELATED"/>
    <property type="match status" value="1"/>
</dbReference>
<reference evidence="5 6" key="1">
    <citation type="submission" date="2021-07" db="EMBL/GenBank/DDBJ databases">
        <title>The Aristolochia fimbriata genome: insights into angiosperm evolution, floral development and chemical biosynthesis.</title>
        <authorList>
            <person name="Jiao Y."/>
        </authorList>
    </citation>
    <scope>NUCLEOTIDE SEQUENCE [LARGE SCALE GENOMIC DNA]</scope>
    <source>
        <strain evidence="5">IBCAS-2021</strain>
        <tissue evidence="5">Leaf</tissue>
    </source>
</reference>
<name>A0AAV7FD34_ARIFI</name>
<dbReference type="AlphaFoldDB" id="A0AAV7FD34"/>
<dbReference type="Pfam" id="PF07727">
    <property type="entry name" value="RVT_2"/>
    <property type="match status" value="1"/>
</dbReference>
<dbReference type="InterPro" id="IPR012337">
    <property type="entry name" value="RNaseH-like_sf"/>
</dbReference>
<dbReference type="GO" id="GO:0046872">
    <property type="term" value="F:metal ion binding"/>
    <property type="evidence" value="ECO:0007669"/>
    <property type="project" value="UniProtKB-KW"/>
</dbReference>
<dbReference type="GO" id="GO:0003676">
    <property type="term" value="F:nucleic acid binding"/>
    <property type="evidence" value="ECO:0007669"/>
    <property type="project" value="InterPro"/>
</dbReference>
<dbReference type="InterPro" id="IPR025724">
    <property type="entry name" value="GAG-pre-integrase_dom"/>
</dbReference>
<comment type="caution">
    <text evidence="5">The sequence shown here is derived from an EMBL/GenBank/DDBJ whole genome shotgun (WGS) entry which is preliminary data.</text>
</comment>
<protein>
    <recommendedName>
        <fullName evidence="4">Integrase catalytic domain-containing protein</fullName>
    </recommendedName>
</protein>
<proteinExistence type="predicted"/>
<feature type="compositionally biased region" description="Basic and acidic residues" evidence="3">
    <location>
        <begin position="952"/>
        <end position="972"/>
    </location>
</feature>
<dbReference type="Pfam" id="PF25597">
    <property type="entry name" value="SH3_retrovirus"/>
    <property type="match status" value="1"/>
</dbReference>
<dbReference type="Gene3D" id="3.30.420.10">
    <property type="entry name" value="Ribonuclease H-like superfamily/Ribonuclease H"/>
    <property type="match status" value="1"/>
</dbReference>
<gene>
    <name evidence="5" type="ORF">H6P81_002160</name>
</gene>
<evidence type="ECO:0000256" key="2">
    <source>
        <dbReference type="ARBA" id="ARBA00022801"/>
    </source>
</evidence>
<feature type="region of interest" description="Disordered" evidence="3">
    <location>
        <begin position="941"/>
        <end position="1024"/>
    </location>
</feature>
<dbReference type="InterPro" id="IPR046796">
    <property type="entry name" value="Transposase_32_dom"/>
</dbReference>
<organism evidence="5 6">
    <name type="scientific">Aristolochia fimbriata</name>
    <name type="common">White veined hardy Dutchman's pipe vine</name>
    <dbReference type="NCBI Taxonomy" id="158543"/>
    <lineage>
        <taxon>Eukaryota</taxon>
        <taxon>Viridiplantae</taxon>
        <taxon>Streptophyta</taxon>
        <taxon>Embryophyta</taxon>
        <taxon>Tracheophyta</taxon>
        <taxon>Spermatophyta</taxon>
        <taxon>Magnoliopsida</taxon>
        <taxon>Magnoliidae</taxon>
        <taxon>Piperales</taxon>
        <taxon>Aristolochiaceae</taxon>
        <taxon>Aristolochia</taxon>
    </lineage>
</organism>
<dbReference type="InterPro" id="IPR013103">
    <property type="entry name" value="RVT_2"/>
</dbReference>
<dbReference type="Pfam" id="PF13976">
    <property type="entry name" value="gag_pre-integrs"/>
    <property type="match status" value="1"/>
</dbReference>
<dbReference type="Pfam" id="PF20167">
    <property type="entry name" value="Transposase_32"/>
    <property type="match status" value="1"/>
</dbReference>
<dbReference type="InterPro" id="IPR036397">
    <property type="entry name" value="RNaseH_sf"/>
</dbReference>
<sequence>MSGFTKEGCVVEDDNRRSVLEGIRTGDNCYKLNMIQQCKYTGVTTTQLWHKRLGHLHSRGILKLLKYGAVRGLPTISSKTEIVCKGCMQGKQHRMPHSAIKLITTQRPLELLHIDLMGPVQTESIAGKREKLDTFKVFVSLCKRLMNDKNTVIGKIIRIRSDHGREFENSQFAQFCENKGISHEFSAPKTPQQNGVVERKNRTLQEMARAMINAKNLPHKLWVEAVNTACYISNRVHLRNLTHKTPYELWKGRKPKVHYFREFGSTCYVLRDREQLGKFDSRSTEGIFVGYSRNSHAYRVYFRNNSTVIETVNVEIADQNENLPALEDEESSMAKELMEKNNTDLNGQPSEQTEYPTLGEGIVVSDDEVEEDHDSIGETEKAPSTRVQKNHPLDAVIGNINESMKTRGKRQYSEMVRFVCYTSAVEPRKVEDALRDEFWIRAMQEELEQFSRNQVWILVPRPANVNVIGTKWVFKNKTDEEGNVVRNKARLVAQDYTQVEGVDFDEMFAPVARLESIRLLLAVASCLKIKLHQMDVKSAFLNGYLAEEVYVEQPKGFVDPHHPDHVFHLTKALYGLKQAPRAWYDRLTTFLCSKGFVRGSVYKTLFIKKDGTVLTIAQVYVDDIVFGSTDISTQKQFVRLMQEEFEMSLVGELSYFLGFQIKQKNEGIFVSQEKYARNLAKKFGLEDAKEMKTPMSTTDRIGKDTDGISADPTVYRSMIGSLLYLTASRPYICYSVGLCARFQACPKESHVKSVKRIIRYVKKYGRFGNMVLYQICSSMLAWYDGADRGGDVDDRKSTSRMFLSGYEPGLLDLSSPSEIPCTKLAQPRLPPVCGEHCDIREQNPLQSSEKRVWDELLENPSTKVGISDVIVDEGFAALPDSGDNGEKNDVHAECEPYSLPAKCLDVRAESDDDMSLRQFLDKLVSSKNTVRATVRSPALESGVLPNCDDIASAEHLDPDEADDEERRAEYPRGDQGMTLPECTASVAPLDSPGKKSQSKGKSKVPSSQRMPARRQSKQKVCRKPLQKVDPRKAVSLKFVDNVAAVRYETVIKKELRSETDITVSEFQLVIPLLENLGLMRTVINIGPYSLDVVQEFYANLDKLKHSERSQVYVRGHWYDFSIGHIVEYLGLPSPVDEPLSVDDQTMLRELIDNLIHDWGDSHIFPASKLAPKYAALHKIAIWNWVPTRHRGTIHRSMLEFLYRVGTGQSVNLGMRIFDQIVKVPDQRERLGCIIFPSLIYGILNTQHTFDSVEPLIFLDPHNS</sequence>
<dbReference type="EMBL" id="JAINDJ010000002">
    <property type="protein sequence ID" value="KAG9457652.1"/>
    <property type="molecule type" value="Genomic_DNA"/>
</dbReference>
<dbReference type="Proteomes" id="UP000825729">
    <property type="component" value="Unassembled WGS sequence"/>
</dbReference>